<name>A0ABR2R5K4_9ROSI</name>
<reference evidence="2 3" key="1">
    <citation type="journal article" date="2024" name="G3 (Bethesda)">
        <title>Genome assembly of Hibiscus sabdariffa L. provides insights into metabolisms of medicinal natural products.</title>
        <authorList>
            <person name="Kim T."/>
        </authorList>
    </citation>
    <scope>NUCLEOTIDE SEQUENCE [LARGE SCALE GENOMIC DNA]</scope>
    <source>
        <strain evidence="2">TK-2024</strain>
        <tissue evidence="2">Old leaves</tissue>
    </source>
</reference>
<feature type="region of interest" description="Disordered" evidence="1">
    <location>
        <begin position="46"/>
        <end position="68"/>
    </location>
</feature>
<proteinExistence type="predicted"/>
<organism evidence="2 3">
    <name type="scientific">Hibiscus sabdariffa</name>
    <name type="common">roselle</name>
    <dbReference type="NCBI Taxonomy" id="183260"/>
    <lineage>
        <taxon>Eukaryota</taxon>
        <taxon>Viridiplantae</taxon>
        <taxon>Streptophyta</taxon>
        <taxon>Embryophyta</taxon>
        <taxon>Tracheophyta</taxon>
        <taxon>Spermatophyta</taxon>
        <taxon>Magnoliopsida</taxon>
        <taxon>eudicotyledons</taxon>
        <taxon>Gunneridae</taxon>
        <taxon>Pentapetalae</taxon>
        <taxon>rosids</taxon>
        <taxon>malvids</taxon>
        <taxon>Malvales</taxon>
        <taxon>Malvaceae</taxon>
        <taxon>Malvoideae</taxon>
        <taxon>Hibiscus</taxon>
    </lineage>
</organism>
<accession>A0ABR2R5K4</accession>
<protein>
    <submittedName>
        <fullName evidence="2">Uncharacterized protein</fullName>
    </submittedName>
</protein>
<gene>
    <name evidence="2" type="ORF">V6N11_075109</name>
</gene>
<feature type="region of interest" description="Disordered" evidence="1">
    <location>
        <begin position="1"/>
        <end position="32"/>
    </location>
</feature>
<keyword evidence="3" id="KW-1185">Reference proteome</keyword>
<comment type="caution">
    <text evidence="2">The sequence shown here is derived from an EMBL/GenBank/DDBJ whole genome shotgun (WGS) entry which is preliminary data.</text>
</comment>
<evidence type="ECO:0000256" key="1">
    <source>
        <dbReference type="SAM" id="MobiDB-lite"/>
    </source>
</evidence>
<dbReference type="EMBL" id="JBBPBN010000026">
    <property type="protein sequence ID" value="KAK9008207.1"/>
    <property type="molecule type" value="Genomic_DNA"/>
</dbReference>
<evidence type="ECO:0000313" key="2">
    <source>
        <dbReference type="EMBL" id="KAK9008207.1"/>
    </source>
</evidence>
<sequence length="117" mass="12645">MAKGDESSFESPQGISSAIIPVSREDQESTKGKSIAFIASDIHIPAGKEKEDGSTPSINPLEGEKAIQPDNCNQNKLIIGEDEVKDDKVEPFISGNCVEKVVPVEADDLTEDHLHEE</sequence>
<dbReference type="Proteomes" id="UP001396334">
    <property type="component" value="Unassembled WGS sequence"/>
</dbReference>
<evidence type="ECO:0000313" key="3">
    <source>
        <dbReference type="Proteomes" id="UP001396334"/>
    </source>
</evidence>